<dbReference type="EnsemblMetazoa" id="SCAU002506-RA">
    <property type="protein sequence ID" value="SCAU002506-PA"/>
    <property type="gene ID" value="SCAU002506"/>
</dbReference>
<name>A0A1I8NW01_STOCA</name>
<dbReference type="OrthoDB" id="8035009at2759"/>
<sequence>MTEPKTTTTISASFLDYVWPQILEQIFGGFQNEDEQQYFVPEIKFDNLWSHILLASKSFGNYDKPVELNCKKVAQMSEEMAAINIEVQQLPYRPSESKIKPLDVQLAAIDHDMKLRKNLANDYFNRTFPWYIEIPSSQHDFSITNDTRKIFSNPFEFKIIENIQKNRCSLMIIDVAINVNLEGVERWMKFASYAEIVMAIRNAELYSKIKNGCSRCKAILIEEYPENTWQYELNKTLRSALEFARKLHLIEDADSFVFAFSSQRNICITDKFKVLKEL</sequence>
<protein>
    <submittedName>
        <fullName evidence="1">Uncharacterized protein</fullName>
    </submittedName>
</protein>
<dbReference type="AlphaFoldDB" id="A0A1I8NW01"/>
<gene>
    <name evidence="1" type="primary">106090116</name>
</gene>
<dbReference type="Proteomes" id="UP000095300">
    <property type="component" value="Unassembled WGS sequence"/>
</dbReference>
<reference evidence="1" key="1">
    <citation type="submission" date="2020-05" db="UniProtKB">
        <authorList>
            <consortium name="EnsemblMetazoa"/>
        </authorList>
    </citation>
    <scope>IDENTIFICATION</scope>
    <source>
        <strain evidence="1">USDA</strain>
    </source>
</reference>
<keyword evidence="2" id="KW-1185">Reference proteome</keyword>
<organism evidence="1 2">
    <name type="scientific">Stomoxys calcitrans</name>
    <name type="common">Stable fly</name>
    <name type="synonym">Conops calcitrans</name>
    <dbReference type="NCBI Taxonomy" id="35570"/>
    <lineage>
        <taxon>Eukaryota</taxon>
        <taxon>Metazoa</taxon>
        <taxon>Ecdysozoa</taxon>
        <taxon>Arthropoda</taxon>
        <taxon>Hexapoda</taxon>
        <taxon>Insecta</taxon>
        <taxon>Pterygota</taxon>
        <taxon>Neoptera</taxon>
        <taxon>Endopterygota</taxon>
        <taxon>Diptera</taxon>
        <taxon>Brachycera</taxon>
        <taxon>Muscomorpha</taxon>
        <taxon>Muscoidea</taxon>
        <taxon>Muscidae</taxon>
        <taxon>Stomoxys</taxon>
    </lineage>
</organism>
<dbReference type="STRING" id="35570.A0A1I8NW01"/>
<accession>A0A1I8NW01</accession>
<evidence type="ECO:0000313" key="1">
    <source>
        <dbReference type="EnsemblMetazoa" id="SCAU002506-PA"/>
    </source>
</evidence>
<evidence type="ECO:0000313" key="2">
    <source>
        <dbReference type="Proteomes" id="UP000095300"/>
    </source>
</evidence>
<dbReference type="KEGG" id="scac:106090116"/>
<dbReference type="VEuPathDB" id="VectorBase:SCAU002506"/>
<proteinExistence type="predicted"/>